<dbReference type="InterPro" id="IPR007345">
    <property type="entry name" value="Polysacch_pyruvyl_Trfase"/>
</dbReference>
<proteinExistence type="predicted"/>
<feature type="domain" description="Polysaccharide pyruvyl transferase" evidence="1">
    <location>
        <begin position="13"/>
        <end position="318"/>
    </location>
</feature>
<sequence>MRIFFPIHLDGGNRGCEAIAKGTAILLQEKKENLIGLCSDTDLDKFLCIDDYVTLKRFPQKSLLFRIYRKIIFLITKDLEIRKSITYKHDYQRFLKSMSRTDIMLSTGGDMMCYQNNQTIFTVNYAKQRGVKSILWGCSIGENNLTPTKIEALKNFNMIYARETLTKVMLNQHGFNNVVVFPDPAFILNPEACTLPECFSSSEVIGLNISNFVIGGFELDTPFAKEIIKMVEYILSEAQFHILLIPHVMWKDQDDRVVSKKLRDYFGSDRISILDSEKLNYCQIRYVISKCNIFIGARTHAVISAYSTSVPAIALGYSIKSKGIAKDVGMPDWSVVDSKNIKKNSLLDAFLKMRKEERQIKDMILLNMNSYKQKTYGILNEVYKVCYKCK</sequence>
<comment type="caution">
    <text evidence="3">The sequence shown here is derived from an EMBL/GenBank/DDBJ whole genome shotgun (WGS) entry which is preliminary data.</text>
</comment>
<dbReference type="RefSeq" id="WP_117833740.1">
    <property type="nucleotide sequence ID" value="NZ_JABDSH010000091.1"/>
</dbReference>
<accession>A0A848R6S6</accession>
<reference evidence="4 5" key="1">
    <citation type="submission" date="2020-04" db="EMBL/GenBank/DDBJ databases">
        <title>A novel gut-associated lysogenic phage, Bacteroides phage BV01, alters the host transcriptome and bile acid metabolism in Bacteroides vulgatus.</title>
        <authorList>
            <person name="Campbell D.E."/>
            <person name="Ly L."/>
            <person name="Ridlon J.M."/>
            <person name="Hsiao A."/>
            <person name="Degnan P.H."/>
        </authorList>
    </citation>
    <scope>NUCLEOTIDE SEQUENCE [LARGE SCALE GENOMIC DNA]</scope>
    <source>
        <strain evidence="2 4">VPI-4506</strain>
        <strain evidence="3 5">VPI-BV8526</strain>
    </source>
</reference>
<evidence type="ECO:0000313" key="5">
    <source>
        <dbReference type="Proteomes" id="UP000583639"/>
    </source>
</evidence>
<keyword evidence="3" id="KW-0808">Transferase</keyword>
<dbReference type="Proteomes" id="UP000583639">
    <property type="component" value="Unassembled WGS sequence"/>
</dbReference>
<evidence type="ECO:0000259" key="1">
    <source>
        <dbReference type="Pfam" id="PF04230"/>
    </source>
</evidence>
<protein>
    <submittedName>
        <fullName evidence="3">Polysaccharide pyruvyl transferase family protein</fullName>
    </submittedName>
</protein>
<evidence type="ECO:0000313" key="2">
    <source>
        <dbReference type="EMBL" id="NMW38461.1"/>
    </source>
</evidence>
<name>A0A848R6S6_PHOVU</name>
<dbReference type="PANTHER" id="PTHR36836">
    <property type="entry name" value="COLANIC ACID BIOSYNTHESIS PROTEIN WCAK"/>
    <property type="match status" value="1"/>
</dbReference>
<dbReference type="Proteomes" id="UP000555193">
    <property type="component" value="Unassembled WGS sequence"/>
</dbReference>
<gene>
    <name evidence="2" type="ORF">HKQ54_20525</name>
    <name evidence="3" type="ORF">HKQ55_21415</name>
</gene>
<dbReference type="Pfam" id="PF04230">
    <property type="entry name" value="PS_pyruv_trans"/>
    <property type="match status" value="1"/>
</dbReference>
<dbReference type="PANTHER" id="PTHR36836:SF1">
    <property type="entry name" value="COLANIC ACID BIOSYNTHESIS PROTEIN WCAK"/>
    <property type="match status" value="1"/>
</dbReference>
<dbReference type="AlphaFoldDB" id="A0A848R6S6"/>
<evidence type="ECO:0000313" key="4">
    <source>
        <dbReference type="Proteomes" id="UP000555193"/>
    </source>
</evidence>
<dbReference type="GO" id="GO:0016740">
    <property type="term" value="F:transferase activity"/>
    <property type="evidence" value="ECO:0007669"/>
    <property type="project" value="UniProtKB-KW"/>
</dbReference>
<dbReference type="EMBL" id="JABDSH010000091">
    <property type="protein sequence ID" value="NMW38461.1"/>
    <property type="molecule type" value="Genomic_DNA"/>
</dbReference>
<organism evidence="3 5">
    <name type="scientific">Phocaeicola vulgatus</name>
    <name type="common">Bacteroides vulgatus</name>
    <dbReference type="NCBI Taxonomy" id="821"/>
    <lineage>
        <taxon>Bacteria</taxon>
        <taxon>Pseudomonadati</taxon>
        <taxon>Bacteroidota</taxon>
        <taxon>Bacteroidia</taxon>
        <taxon>Bacteroidales</taxon>
        <taxon>Bacteroidaceae</taxon>
        <taxon>Phocaeicola</taxon>
    </lineage>
</organism>
<evidence type="ECO:0000313" key="3">
    <source>
        <dbReference type="EMBL" id="NMW42612.1"/>
    </source>
</evidence>
<dbReference type="EMBL" id="JABDSI010000138">
    <property type="protein sequence ID" value="NMW42612.1"/>
    <property type="molecule type" value="Genomic_DNA"/>
</dbReference>